<reference evidence="2 3" key="1">
    <citation type="journal article" date="2014" name="Nat. Commun.">
        <title>Klebsormidium flaccidum genome reveals primary factors for plant terrestrial adaptation.</title>
        <authorList>
            <person name="Hori K."/>
            <person name="Maruyama F."/>
            <person name="Fujisawa T."/>
            <person name="Togashi T."/>
            <person name="Yamamoto N."/>
            <person name="Seo M."/>
            <person name="Sato S."/>
            <person name="Yamada T."/>
            <person name="Mori H."/>
            <person name="Tajima N."/>
            <person name="Moriyama T."/>
            <person name="Ikeuchi M."/>
            <person name="Watanabe M."/>
            <person name="Wada H."/>
            <person name="Kobayashi K."/>
            <person name="Saito M."/>
            <person name="Masuda T."/>
            <person name="Sasaki-Sekimoto Y."/>
            <person name="Mashiguchi K."/>
            <person name="Awai K."/>
            <person name="Shimojima M."/>
            <person name="Masuda S."/>
            <person name="Iwai M."/>
            <person name="Nobusawa T."/>
            <person name="Narise T."/>
            <person name="Kondo S."/>
            <person name="Saito H."/>
            <person name="Sato R."/>
            <person name="Murakawa M."/>
            <person name="Ihara Y."/>
            <person name="Oshima-Yamada Y."/>
            <person name="Ohtaka K."/>
            <person name="Satoh M."/>
            <person name="Sonobe K."/>
            <person name="Ishii M."/>
            <person name="Ohtani R."/>
            <person name="Kanamori-Sato M."/>
            <person name="Honoki R."/>
            <person name="Miyazaki D."/>
            <person name="Mochizuki H."/>
            <person name="Umetsu J."/>
            <person name="Higashi K."/>
            <person name="Shibata D."/>
            <person name="Kamiya Y."/>
            <person name="Sato N."/>
            <person name="Nakamura Y."/>
            <person name="Tabata S."/>
            <person name="Ida S."/>
            <person name="Kurokawa K."/>
            <person name="Ohta H."/>
        </authorList>
    </citation>
    <scope>NUCLEOTIDE SEQUENCE [LARGE SCALE GENOMIC DNA]</scope>
    <source>
        <strain evidence="2 3">NIES-2285</strain>
    </source>
</reference>
<protein>
    <submittedName>
        <fullName evidence="2">Uncharacterized protein</fullName>
    </submittedName>
</protein>
<feature type="region of interest" description="Disordered" evidence="1">
    <location>
        <begin position="1"/>
        <end position="72"/>
    </location>
</feature>
<evidence type="ECO:0000313" key="2">
    <source>
        <dbReference type="EMBL" id="GAQ86075.1"/>
    </source>
</evidence>
<organism evidence="2 3">
    <name type="scientific">Klebsormidium nitens</name>
    <name type="common">Green alga</name>
    <name type="synonym">Ulothrix nitens</name>
    <dbReference type="NCBI Taxonomy" id="105231"/>
    <lineage>
        <taxon>Eukaryota</taxon>
        <taxon>Viridiplantae</taxon>
        <taxon>Streptophyta</taxon>
        <taxon>Klebsormidiophyceae</taxon>
        <taxon>Klebsormidiales</taxon>
        <taxon>Klebsormidiaceae</taxon>
        <taxon>Klebsormidium</taxon>
    </lineage>
</organism>
<gene>
    <name evidence="2" type="ORF">KFL_002680210</name>
</gene>
<name>A0A1Y1I548_KLENI</name>
<dbReference type="EMBL" id="DF237217">
    <property type="protein sequence ID" value="GAQ86075.1"/>
    <property type="molecule type" value="Genomic_DNA"/>
</dbReference>
<evidence type="ECO:0000256" key="1">
    <source>
        <dbReference type="SAM" id="MobiDB-lite"/>
    </source>
</evidence>
<proteinExistence type="predicted"/>
<feature type="compositionally biased region" description="Polar residues" evidence="1">
    <location>
        <begin position="35"/>
        <end position="45"/>
    </location>
</feature>
<sequence>MASDVNTDSPVAKELKPDARGKPAGGGEFMHPTKDLSSATKVLRSSQKKVSHCTTSEEEEWSKTYAKAASVH</sequence>
<dbReference type="AlphaFoldDB" id="A0A1Y1I548"/>
<evidence type="ECO:0000313" key="3">
    <source>
        <dbReference type="Proteomes" id="UP000054558"/>
    </source>
</evidence>
<accession>A0A1Y1I548</accession>
<keyword evidence="3" id="KW-1185">Reference proteome</keyword>
<dbReference type="Proteomes" id="UP000054558">
    <property type="component" value="Unassembled WGS sequence"/>
</dbReference>
<feature type="compositionally biased region" description="Basic and acidic residues" evidence="1">
    <location>
        <begin position="11"/>
        <end position="21"/>
    </location>
</feature>